<evidence type="ECO:0000256" key="1">
    <source>
        <dbReference type="ARBA" id="ARBA00007215"/>
    </source>
</evidence>
<reference evidence="4 5" key="1">
    <citation type="journal article" date="2017" name="Nature">
        <title>The Apostasia genome and the evolution of orchids.</title>
        <authorList>
            <person name="Zhang G.Q."/>
            <person name="Liu K.W."/>
            <person name="Li Z."/>
            <person name="Lohaus R."/>
            <person name="Hsiao Y.Y."/>
            <person name="Niu S.C."/>
            <person name="Wang J.Y."/>
            <person name="Lin Y.C."/>
            <person name="Xu Q."/>
            <person name="Chen L.J."/>
            <person name="Yoshida K."/>
            <person name="Fujiwara S."/>
            <person name="Wang Z.W."/>
            <person name="Zhang Y.Q."/>
            <person name="Mitsuda N."/>
            <person name="Wang M."/>
            <person name="Liu G.H."/>
            <person name="Pecoraro L."/>
            <person name="Huang H.X."/>
            <person name="Xiao X.J."/>
            <person name="Lin M."/>
            <person name="Wu X.Y."/>
            <person name="Wu W.L."/>
            <person name="Chen Y.Y."/>
            <person name="Chang S.B."/>
            <person name="Sakamoto S."/>
            <person name="Ohme-Takagi M."/>
            <person name="Yagi M."/>
            <person name="Zeng S.J."/>
            <person name="Shen C.Y."/>
            <person name="Yeh C.M."/>
            <person name="Luo Y.B."/>
            <person name="Tsai W.C."/>
            <person name="Van de Peer Y."/>
            <person name="Liu Z.J."/>
        </authorList>
    </citation>
    <scope>NUCLEOTIDE SEQUENCE [LARGE SCALE GENOMIC DNA]</scope>
    <source>
        <strain evidence="5">cv. Shenzhen</strain>
        <tissue evidence="4">Stem</tissue>
    </source>
</reference>
<evidence type="ECO:0000256" key="3">
    <source>
        <dbReference type="ARBA" id="ARBA00023306"/>
    </source>
</evidence>
<evidence type="ECO:0000313" key="4">
    <source>
        <dbReference type="EMBL" id="PKA54840.1"/>
    </source>
</evidence>
<dbReference type="SUPFAM" id="SSF47954">
    <property type="entry name" value="Cyclin-like"/>
    <property type="match status" value="1"/>
</dbReference>
<organism evidence="4 5">
    <name type="scientific">Apostasia shenzhenica</name>
    <dbReference type="NCBI Taxonomy" id="1088818"/>
    <lineage>
        <taxon>Eukaryota</taxon>
        <taxon>Viridiplantae</taxon>
        <taxon>Streptophyta</taxon>
        <taxon>Embryophyta</taxon>
        <taxon>Tracheophyta</taxon>
        <taxon>Spermatophyta</taxon>
        <taxon>Magnoliopsida</taxon>
        <taxon>Liliopsida</taxon>
        <taxon>Asparagales</taxon>
        <taxon>Orchidaceae</taxon>
        <taxon>Apostasioideae</taxon>
        <taxon>Apostasia</taxon>
    </lineage>
</organism>
<dbReference type="Pfam" id="PF08613">
    <property type="entry name" value="Cyclin"/>
    <property type="match status" value="1"/>
</dbReference>
<keyword evidence="3" id="KW-0131">Cell cycle</keyword>
<dbReference type="GO" id="GO:0051301">
    <property type="term" value="P:cell division"/>
    <property type="evidence" value="ECO:0007669"/>
    <property type="project" value="UniProtKB-KW"/>
</dbReference>
<keyword evidence="5" id="KW-1185">Reference proteome</keyword>
<dbReference type="PANTHER" id="PTHR15615">
    <property type="match status" value="1"/>
</dbReference>
<name>A0A2I0AH34_9ASPA</name>
<dbReference type="Gene3D" id="1.10.472.10">
    <property type="entry name" value="Cyclin-like"/>
    <property type="match status" value="1"/>
</dbReference>
<comment type="similarity">
    <text evidence="1">Belongs to the cyclin family. Cyclin U/P subfamily.</text>
</comment>
<evidence type="ECO:0000313" key="5">
    <source>
        <dbReference type="Proteomes" id="UP000236161"/>
    </source>
</evidence>
<gene>
    <name evidence="4" type="primary">CYCP3-1</name>
    <name evidence="4" type="ORF">AXF42_Ash000675</name>
</gene>
<dbReference type="PANTHER" id="PTHR15615:SF108">
    <property type="entry name" value="PROTEIN CNPPD1"/>
    <property type="match status" value="1"/>
</dbReference>
<evidence type="ECO:0000256" key="2">
    <source>
        <dbReference type="ARBA" id="ARBA00022618"/>
    </source>
</evidence>
<dbReference type="STRING" id="1088818.A0A2I0AH34"/>
<accession>A0A2I0AH34</accession>
<dbReference type="EMBL" id="KZ451982">
    <property type="protein sequence ID" value="PKA54840.1"/>
    <property type="molecule type" value="Genomic_DNA"/>
</dbReference>
<dbReference type="OrthoDB" id="337735at2759"/>
<dbReference type="AlphaFoldDB" id="A0A2I0AH34"/>
<protein>
    <submittedName>
        <fullName evidence="4">Cyclin-P3-1</fullName>
    </submittedName>
</protein>
<dbReference type="InterPro" id="IPR013922">
    <property type="entry name" value="Cyclin_PHO80-like"/>
</dbReference>
<proteinExistence type="inferred from homology"/>
<dbReference type="GO" id="GO:0019901">
    <property type="term" value="F:protein kinase binding"/>
    <property type="evidence" value="ECO:0007669"/>
    <property type="project" value="InterPro"/>
</dbReference>
<dbReference type="InterPro" id="IPR036915">
    <property type="entry name" value="Cyclin-like_sf"/>
</dbReference>
<dbReference type="Proteomes" id="UP000236161">
    <property type="component" value="Unassembled WGS sequence"/>
</dbReference>
<keyword evidence="2" id="KW-0132">Cell division</keyword>
<sequence>MESSLHECEVQHPELFLSLGLTEPAKGVLESPCVLTLLSSVLERNIDKNEQILGSMKVKEIFTIFHGLRVPNISIRSYVERIFTYSKCSPSCFVLAYIYIDRFLQLPDTYLTSLNVHRLLITSIVVAAKFIDDAFFNNAYYARVGGVSTREMNRMELSFLFSLGFKLQVSIGTFRGYCLQLERDSTSYQIEKPIYRAKDMVKVSDSYHQQSVQRCS</sequence>